<accession>A0AC61RC27</accession>
<evidence type="ECO:0000313" key="1">
    <source>
        <dbReference type="EMBL" id="TGY77882.1"/>
    </source>
</evidence>
<keyword evidence="2" id="KW-1185">Reference proteome</keyword>
<protein>
    <submittedName>
        <fullName evidence="1">Uncharacterized protein</fullName>
    </submittedName>
</protein>
<comment type="caution">
    <text evidence="1">The sequence shown here is derived from an EMBL/GenBank/DDBJ whole genome shotgun (WGS) entry which is preliminary data.</text>
</comment>
<sequence>MEEKLKAVHQILQDDWYAVICLDPTQQRGWYMGFIPDDEAEAYRLFCGVCDMINRTYKEKFNRDLITFNNNSSN</sequence>
<organism evidence="1 2">
    <name type="scientific">Lepagella muris</name>
    <dbReference type="NCBI Taxonomy" id="3032870"/>
    <lineage>
        <taxon>Bacteria</taxon>
        <taxon>Pseudomonadati</taxon>
        <taxon>Bacteroidota</taxon>
        <taxon>Bacteroidia</taxon>
        <taxon>Bacteroidales</taxon>
        <taxon>Muribaculaceae</taxon>
        <taxon>Lepagella</taxon>
    </lineage>
</organism>
<name>A0AC61RC27_9BACT</name>
<dbReference type="EMBL" id="SRYB01000019">
    <property type="protein sequence ID" value="TGY77882.1"/>
    <property type="molecule type" value="Genomic_DNA"/>
</dbReference>
<dbReference type="Proteomes" id="UP000306319">
    <property type="component" value="Unassembled WGS sequence"/>
</dbReference>
<reference evidence="1" key="1">
    <citation type="submission" date="2019-04" db="EMBL/GenBank/DDBJ databases">
        <title>Microbes associate with the intestines of laboratory mice.</title>
        <authorList>
            <person name="Navarre W."/>
            <person name="Wong E."/>
            <person name="Huang K."/>
            <person name="Tropini C."/>
            <person name="Ng K."/>
            <person name="Yu B."/>
        </authorList>
    </citation>
    <scope>NUCLEOTIDE SEQUENCE</scope>
    <source>
        <strain evidence="1">NM04_E33</strain>
    </source>
</reference>
<proteinExistence type="predicted"/>
<gene>
    <name evidence="1" type="ORF">E5331_12835</name>
</gene>
<evidence type="ECO:0000313" key="2">
    <source>
        <dbReference type="Proteomes" id="UP000306319"/>
    </source>
</evidence>